<dbReference type="EMBL" id="VXAL01019198">
    <property type="protein sequence ID" value="NXK56245.1"/>
    <property type="molecule type" value="Genomic_DNA"/>
</dbReference>
<reference evidence="2 3" key="1">
    <citation type="submission" date="2019-09" db="EMBL/GenBank/DDBJ databases">
        <title>Bird 10,000 Genomes (B10K) Project - Family phase.</title>
        <authorList>
            <person name="Zhang G."/>
        </authorList>
    </citation>
    <scope>NUCLEOTIDE SEQUENCE [LARGE SCALE GENOMIC DNA]</scope>
    <source>
        <strain evidence="2">B10K-DU-011-36</strain>
        <tissue evidence="2">Muscle</tissue>
    </source>
</reference>
<accession>A0A7L0KGW0</accession>
<evidence type="ECO:0000256" key="1">
    <source>
        <dbReference type="SAM" id="MobiDB-lite"/>
    </source>
</evidence>
<evidence type="ECO:0000313" key="2">
    <source>
        <dbReference type="EMBL" id="NXK56245.1"/>
    </source>
</evidence>
<keyword evidence="3" id="KW-1185">Reference proteome</keyword>
<gene>
    <name evidence="2" type="primary">Sycp2l</name>
    <name evidence="2" type="ORF">CHATOR_R14580</name>
</gene>
<dbReference type="InterPro" id="IPR024835">
    <property type="entry name" value="SYCP2-like"/>
</dbReference>
<feature type="non-terminal residue" evidence="2">
    <location>
        <position position="1"/>
    </location>
</feature>
<dbReference type="Proteomes" id="UP000537522">
    <property type="component" value="Unassembled WGS sequence"/>
</dbReference>
<feature type="non-terminal residue" evidence="2">
    <location>
        <position position="269"/>
    </location>
</feature>
<comment type="caution">
    <text evidence="2">The sequence shown here is derived from an EMBL/GenBank/DDBJ whole genome shotgun (WGS) entry which is preliminary data.</text>
</comment>
<dbReference type="AlphaFoldDB" id="A0A7L0KGW0"/>
<dbReference type="GO" id="GO:0140013">
    <property type="term" value="P:meiotic nuclear division"/>
    <property type="evidence" value="ECO:0007669"/>
    <property type="project" value="TreeGrafter"/>
</dbReference>
<feature type="compositionally biased region" description="Polar residues" evidence="1">
    <location>
        <begin position="9"/>
        <end position="35"/>
    </location>
</feature>
<evidence type="ECO:0000313" key="3">
    <source>
        <dbReference type="Proteomes" id="UP000537522"/>
    </source>
</evidence>
<feature type="compositionally biased region" description="Basic and acidic residues" evidence="1">
    <location>
        <begin position="63"/>
        <end position="83"/>
    </location>
</feature>
<dbReference type="GO" id="GO:0000800">
    <property type="term" value="C:lateral element"/>
    <property type="evidence" value="ECO:0007669"/>
    <property type="project" value="TreeGrafter"/>
</dbReference>
<organism evidence="2 3">
    <name type="scientific">Chauna torquata</name>
    <name type="common">Southern screamer</name>
    <dbReference type="NCBI Taxonomy" id="30388"/>
    <lineage>
        <taxon>Eukaryota</taxon>
        <taxon>Metazoa</taxon>
        <taxon>Chordata</taxon>
        <taxon>Craniata</taxon>
        <taxon>Vertebrata</taxon>
        <taxon>Euteleostomi</taxon>
        <taxon>Archelosauria</taxon>
        <taxon>Archosauria</taxon>
        <taxon>Dinosauria</taxon>
        <taxon>Saurischia</taxon>
        <taxon>Theropoda</taxon>
        <taxon>Coelurosauria</taxon>
        <taxon>Aves</taxon>
        <taxon>Neognathae</taxon>
        <taxon>Galloanserae</taxon>
        <taxon>Anseriformes</taxon>
        <taxon>Anhimidae</taxon>
        <taxon>Chauna</taxon>
    </lineage>
</organism>
<feature type="compositionally biased region" description="Basic and acidic residues" evidence="1">
    <location>
        <begin position="141"/>
        <end position="151"/>
    </location>
</feature>
<name>A0A7L0KGW0_CHATO</name>
<feature type="region of interest" description="Disordered" evidence="1">
    <location>
        <begin position="1"/>
        <end position="151"/>
    </location>
</feature>
<dbReference type="PANTHER" id="PTHR15607:SF14">
    <property type="entry name" value="SYNAPTONEMAL COMPLEX PROTEIN 2-LIKE"/>
    <property type="match status" value="1"/>
</dbReference>
<proteinExistence type="predicted"/>
<protein>
    <submittedName>
        <fullName evidence="2">SYC2L protein</fullName>
    </submittedName>
</protein>
<dbReference type="GO" id="GO:0000779">
    <property type="term" value="C:condensed chromosome, centromeric region"/>
    <property type="evidence" value="ECO:0007669"/>
    <property type="project" value="TreeGrafter"/>
</dbReference>
<dbReference type="PANTHER" id="PTHR15607">
    <property type="entry name" value="SYNAPTONEMAL COMPLEX PROTEIN-RELATED"/>
    <property type="match status" value="1"/>
</dbReference>
<sequence length="269" mass="30599">SGYRKHLFSESNNEKTSNGQSEKSWILDSQKQSLPKSLDYTRKRRRVRSKLKVLPVSSASSGSDDRTEEVGAARRRDQKEMPRKRSTSTSKGDDLPTVDLAGDTLSEEPEAVPRSLDTSAEGHTNTEEKATQKFHNASGKQSREEESFKRKDSDILTGTVMKKPKFSSWETKHLSSDAPYTPKKLFDSVEQKKEIQTGKEMDDVDDAFFSKIWHEDIGDSGVITAFESFTSQLKKLFWSRYKRMEMCAQNALRTSEENVSTLLNQIHEC</sequence>
<feature type="compositionally biased region" description="Basic residues" evidence="1">
    <location>
        <begin position="42"/>
        <end position="51"/>
    </location>
</feature>